<dbReference type="AlphaFoldDB" id="A0A9D2D045"/>
<reference evidence="1" key="2">
    <citation type="submission" date="2021-04" db="EMBL/GenBank/DDBJ databases">
        <authorList>
            <person name="Gilroy R."/>
        </authorList>
    </citation>
    <scope>NUCLEOTIDE SEQUENCE</scope>
    <source>
        <strain evidence="1">CHK187-5294</strain>
    </source>
</reference>
<evidence type="ECO:0000313" key="1">
    <source>
        <dbReference type="EMBL" id="HIZ03981.1"/>
    </source>
</evidence>
<sequence length="401" mass="44223">REQVTTQYNINTPVPTKNGITLDTATTYNGAPTTKIEFTDVPDAWFGPFRLNFSYVDSATDLSDYTHIRFYLRGYTYSAARPVTYFLAYNGVRFTEPVSLTSGWTEVTIDLTANNITDLSLLTVAFNTLDGSNGYGSVWNEAGRFYANISAVYGVRMADDIQLSSDTRTAYTLGETIDWSSFAVESEKYPDLAYDYTINGTPAEEFEFSAAGTYTLTASVTTPGYIGEQTFTITIFEPEAFGTITVAEAEDTISQIVPRGWGEDKTDNSYVADFNGRDAIMAETNPETSDSNGNSYKWPGIDIHTPWTVADLQWFKEQGYTTMVIPVYIADSSAASIGICYGADDSNVTTVATGEWVELEIPIDTVIGSYDTTLSNYFIYINNGNSGSYITYYIADITLTV</sequence>
<accession>A0A9D2D045</accession>
<protein>
    <submittedName>
        <fullName evidence="1">Uncharacterized protein</fullName>
    </submittedName>
</protein>
<reference evidence="1" key="1">
    <citation type="journal article" date="2021" name="PeerJ">
        <title>Extensive microbial diversity within the chicken gut microbiome revealed by metagenomics and culture.</title>
        <authorList>
            <person name="Gilroy R."/>
            <person name="Ravi A."/>
            <person name="Getino M."/>
            <person name="Pursley I."/>
            <person name="Horton D.L."/>
            <person name="Alikhan N.F."/>
            <person name="Baker D."/>
            <person name="Gharbi K."/>
            <person name="Hall N."/>
            <person name="Watson M."/>
            <person name="Adriaenssens E.M."/>
            <person name="Foster-Nyarko E."/>
            <person name="Jarju S."/>
            <person name="Secka A."/>
            <person name="Antonio M."/>
            <person name="Oren A."/>
            <person name="Chaudhuri R.R."/>
            <person name="La Ragione R."/>
            <person name="Hildebrand F."/>
            <person name="Pallen M.J."/>
        </authorList>
    </citation>
    <scope>NUCLEOTIDE SEQUENCE</scope>
    <source>
        <strain evidence="1">CHK187-5294</strain>
    </source>
</reference>
<gene>
    <name evidence="1" type="ORF">H9727_06820</name>
</gene>
<name>A0A9D2D045_9FIRM</name>
<feature type="non-terminal residue" evidence="1">
    <location>
        <position position="1"/>
    </location>
</feature>
<dbReference type="Proteomes" id="UP000824132">
    <property type="component" value="Unassembled WGS sequence"/>
</dbReference>
<organism evidence="1 2">
    <name type="scientific">Candidatus Borkfalkia avistercoris</name>
    <dbReference type="NCBI Taxonomy" id="2838504"/>
    <lineage>
        <taxon>Bacteria</taxon>
        <taxon>Bacillati</taxon>
        <taxon>Bacillota</taxon>
        <taxon>Clostridia</taxon>
        <taxon>Christensenellales</taxon>
        <taxon>Christensenellaceae</taxon>
        <taxon>Candidatus Borkfalkia</taxon>
    </lineage>
</organism>
<proteinExistence type="predicted"/>
<comment type="caution">
    <text evidence="1">The sequence shown here is derived from an EMBL/GenBank/DDBJ whole genome shotgun (WGS) entry which is preliminary data.</text>
</comment>
<dbReference type="Gene3D" id="2.60.120.430">
    <property type="entry name" value="Galactose-binding lectin"/>
    <property type="match status" value="1"/>
</dbReference>
<evidence type="ECO:0000313" key="2">
    <source>
        <dbReference type="Proteomes" id="UP000824132"/>
    </source>
</evidence>
<dbReference type="EMBL" id="DXCL01000041">
    <property type="protein sequence ID" value="HIZ03981.1"/>
    <property type="molecule type" value="Genomic_DNA"/>
</dbReference>